<evidence type="ECO:0000313" key="1">
    <source>
        <dbReference type="EMBL" id="CAD0091883.1"/>
    </source>
</evidence>
<dbReference type="AlphaFoldDB" id="A0A9N8PDZ0"/>
<dbReference type="Proteomes" id="UP000714618">
    <property type="component" value="Unassembled WGS sequence"/>
</dbReference>
<dbReference type="EMBL" id="CAIJEO010000004">
    <property type="protein sequence ID" value="CAD0091883.1"/>
    <property type="molecule type" value="Genomic_DNA"/>
</dbReference>
<organism evidence="1 2">
    <name type="scientific">Aureobasidium mustum</name>
    <dbReference type="NCBI Taxonomy" id="2773714"/>
    <lineage>
        <taxon>Eukaryota</taxon>
        <taxon>Fungi</taxon>
        <taxon>Dikarya</taxon>
        <taxon>Ascomycota</taxon>
        <taxon>Pezizomycotina</taxon>
        <taxon>Dothideomycetes</taxon>
        <taxon>Dothideomycetidae</taxon>
        <taxon>Dothideales</taxon>
        <taxon>Saccotheciaceae</taxon>
        <taxon>Aureobasidium</taxon>
    </lineage>
</organism>
<gene>
    <name evidence="1" type="ORF">AWRI4233_LOCUS3534</name>
</gene>
<evidence type="ECO:0000313" key="2">
    <source>
        <dbReference type="Proteomes" id="UP000714618"/>
    </source>
</evidence>
<proteinExistence type="predicted"/>
<protein>
    <submittedName>
        <fullName evidence="1">Uncharacterized protein</fullName>
    </submittedName>
</protein>
<comment type="caution">
    <text evidence="1">The sequence shown here is derived from an EMBL/GenBank/DDBJ whole genome shotgun (WGS) entry which is preliminary data.</text>
</comment>
<name>A0A9N8PDZ0_9PEZI</name>
<sequence length="241" mass="27071">MLRIASACVALQKIKVDGACDIPCEESDLRLDMRIATAAGLSELPKSIRSLELSWSSPGSYEIPEVRSLNESTEQDLLCIALHKVSLQLQDLVIFDMAVFPELFCPDGLPGSAEVYWPNLETLDLDQIDDVSPSGALSRYGDGSSSEEVLIKHYIDDLYTSLGYATQRMPRLKNAKVELRSIDHELKVLFRNGQWILRVRVNKHYTPSSRFLEAWRVPGGCLQPCKGRGWQQASYTTWPPQ</sequence>
<dbReference type="OrthoDB" id="4802432at2759"/>
<keyword evidence="2" id="KW-1185">Reference proteome</keyword>
<reference evidence="1" key="1">
    <citation type="submission" date="2020-06" db="EMBL/GenBank/DDBJ databases">
        <authorList>
            <person name="Onetto C."/>
        </authorList>
    </citation>
    <scope>NUCLEOTIDE SEQUENCE</scope>
</reference>
<accession>A0A9N8PDZ0</accession>